<comment type="caution">
    <text evidence="2">The sequence shown here is derived from an EMBL/GenBank/DDBJ whole genome shotgun (WGS) entry which is preliminary data.</text>
</comment>
<dbReference type="EMBL" id="SVER01000044">
    <property type="protein sequence ID" value="MBE5920686.1"/>
    <property type="molecule type" value="Genomic_DNA"/>
</dbReference>
<evidence type="ECO:0000313" key="2">
    <source>
        <dbReference type="EMBL" id="MBE5920686.1"/>
    </source>
</evidence>
<accession>A0A927YRS1</accession>
<feature type="chain" id="PRO_5038548387" evidence="1">
    <location>
        <begin position="20"/>
        <end position="227"/>
    </location>
</feature>
<gene>
    <name evidence="2" type="ORF">E7272_12715</name>
</gene>
<dbReference type="AlphaFoldDB" id="A0A927YRS1"/>
<organism evidence="2 3">
    <name type="scientific">Pseudobutyrivibrio ruminis</name>
    <dbReference type="NCBI Taxonomy" id="46206"/>
    <lineage>
        <taxon>Bacteria</taxon>
        <taxon>Bacillati</taxon>
        <taxon>Bacillota</taxon>
        <taxon>Clostridia</taxon>
        <taxon>Lachnospirales</taxon>
        <taxon>Lachnospiraceae</taxon>
        <taxon>Pseudobutyrivibrio</taxon>
    </lineage>
</organism>
<protein>
    <submittedName>
        <fullName evidence="2">Uncharacterized protein</fullName>
    </submittedName>
</protein>
<name>A0A927YRS1_9FIRM</name>
<dbReference type="PROSITE" id="PS51257">
    <property type="entry name" value="PROKAR_LIPOPROTEIN"/>
    <property type="match status" value="1"/>
</dbReference>
<sequence length="227" mass="25746">MKKRLLASMLLATSILATGCGTKDVAEVDTQYTRYEKLSDEEKKEKAEAAEYFADVKYEGEDVPYYLFEQEFQKTEYGYTPNAYMDVSDKLYESYKEALDKEINKMFNTSYTEILKDQDAFIDNFNSVVDLGEESQAYDFLEWYVDYNATTTAEVSTGKCMVYSDLGFNILRASVDLRVFADDGAAEAMMEKFGISADDKAKTLMAEVFFNPDGTNQIVGFTLTPIS</sequence>
<feature type="signal peptide" evidence="1">
    <location>
        <begin position="1"/>
        <end position="19"/>
    </location>
</feature>
<dbReference type="Proteomes" id="UP000766246">
    <property type="component" value="Unassembled WGS sequence"/>
</dbReference>
<evidence type="ECO:0000313" key="3">
    <source>
        <dbReference type="Proteomes" id="UP000766246"/>
    </source>
</evidence>
<keyword evidence="1" id="KW-0732">Signal</keyword>
<proteinExistence type="predicted"/>
<evidence type="ECO:0000256" key="1">
    <source>
        <dbReference type="SAM" id="SignalP"/>
    </source>
</evidence>
<reference evidence="2" key="1">
    <citation type="submission" date="2019-04" db="EMBL/GenBank/DDBJ databases">
        <title>Evolution of Biomass-Degrading Anaerobic Consortia Revealed by Metagenomics.</title>
        <authorList>
            <person name="Peng X."/>
        </authorList>
    </citation>
    <scope>NUCLEOTIDE SEQUENCE</scope>
    <source>
        <strain evidence="2">SIG311</strain>
    </source>
</reference>